<dbReference type="Proteomes" id="UP000294613">
    <property type="component" value="Unassembled WGS sequence"/>
</dbReference>
<dbReference type="AlphaFoldDB" id="A0A4R3JRJ7"/>
<dbReference type="Proteomes" id="UP000702954">
    <property type="component" value="Unassembled WGS sequence"/>
</dbReference>
<dbReference type="InterPro" id="IPR006059">
    <property type="entry name" value="SBP"/>
</dbReference>
<feature type="chain" id="PRO_5038355074" evidence="1">
    <location>
        <begin position="22"/>
        <end position="770"/>
    </location>
</feature>
<dbReference type="SUPFAM" id="SSF50969">
    <property type="entry name" value="YVTN repeat-like/Quinoprotein amine dehydrogenase"/>
    <property type="match status" value="1"/>
</dbReference>
<evidence type="ECO:0000313" key="2">
    <source>
        <dbReference type="EMBL" id="GBU04467.1"/>
    </source>
</evidence>
<sequence>MKWKKMTALFLCGAMTAGLFAGCAKGEEKKGENKDKKEVRGGYVEEELKGPWGEEEIYLGSFLNKEKQLSVYTQKEQEGEGIKVYSYTQQGKDDWKKQEETWVEERIDADTYVNYLLQGEDQNLYLMTNDVVEMDESGMTTSEDGEVILPPQPTYLYRHTSEGETQEVPVESLDLEYQEQHGGFMPYYLGVAENGTIALVEAISSNIVLYDGATGKETYTLPSHQILTNSDGMICLSGNTVTTLGQDQKSLVSYDVTTGEETSHTKVEGAESGFGFLDVTEDGTYYIASDKGISVYKENGSIGEQIYDGSRGSMGETAGSLTIKNFLAAGEQEFYGVYESYPANTFSVCRYYYDKHMSTKTEKTLSVYGLYESGMAEAAVRAFEKKHPEVDVDYQYAMKREEEGNPEDYIDALNTSLLNQEGADVLFLDDLPVDSYIEKGILEDLTAFADQKVKEQTLVSGVAEGMKKDGKLYELPATFRLPVFYGTEEAIARLDSLESVKQFLKAHPGEKIVGAAAYEQIAYLLFAVNYEQLKKEDGTFSQEKIAELLELSRQLIDESQSEDMEMQWGTYFKNRIVSGNTMSPFSGIGMMELYEDTSFTGVDDLYGLAQISLICDVLETQPGLSIRNPHQLYLPGNRMGINASSKEKELAEEFMEIMLSDEIQQQDFVEGLPVRTESLEKLADIAEKGAGEEMFSIGFTGGEMHSYGYPTREQITPVLEMAKEVKTPLVIELSVRKTFLECAEQYFGGTISAEEAAKTLGEKMDIYLSE</sequence>
<organism evidence="3 4">
    <name type="scientific">Faecalimonas umbilicata</name>
    <dbReference type="NCBI Taxonomy" id="1912855"/>
    <lineage>
        <taxon>Bacteria</taxon>
        <taxon>Bacillati</taxon>
        <taxon>Bacillota</taxon>
        <taxon>Clostridia</taxon>
        <taxon>Lachnospirales</taxon>
        <taxon>Lachnospiraceae</taxon>
        <taxon>Faecalimonas</taxon>
    </lineage>
</organism>
<dbReference type="RefSeq" id="WP_116441330.1">
    <property type="nucleotide sequence ID" value="NZ_BHEO01000002.1"/>
</dbReference>
<gene>
    <name evidence="3" type="ORF">EDD74_10869</name>
    <name evidence="2" type="ORF">FAEUMB_10080</name>
</gene>
<dbReference type="EMBL" id="BHEO01000002">
    <property type="protein sequence ID" value="GBU04467.1"/>
    <property type="molecule type" value="Genomic_DNA"/>
</dbReference>
<evidence type="ECO:0000313" key="3">
    <source>
        <dbReference type="EMBL" id="TCS68491.1"/>
    </source>
</evidence>
<reference evidence="3 4" key="2">
    <citation type="submission" date="2019-03" db="EMBL/GenBank/DDBJ databases">
        <title>Genomic Encyclopedia of Type Strains, Phase IV (KMG-IV): sequencing the most valuable type-strain genomes for metagenomic binning, comparative biology and taxonomic classification.</title>
        <authorList>
            <person name="Goeker M."/>
        </authorList>
    </citation>
    <scope>NUCLEOTIDE SEQUENCE [LARGE SCALE GENOMIC DNA]</scope>
    <source>
        <strain evidence="3 4">DSM 103426</strain>
    </source>
</reference>
<evidence type="ECO:0000256" key="1">
    <source>
        <dbReference type="SAM" id="SignalP"/>
    </source>
</evidence>
<comment type="caution">
    <text evidence="3">The sequence shown here is derived from an EMBL/GenBank/DDBJ whole genome shotgun (WGS) entry which is preliminary data.</text>
</comment>
<keyword evidence="1" id="KW-0732">Signal</keyword>
<evidence type="ECO:0000313" key="5">
    <source>
        <dbReference type="Proteomes" id="UP000702954"/>
    </source>
</evidence>
<keyword evidence="5" id="KW-1185">Reference proteome</keyword>
<dbReference type="SUPFAM" id="SSF53850">
    <property type="entry name" value="Periplasmic binding protein-like II"/>
    <property type="match status" value="1"/>
</dbReference>
<name>A0A4R3JRJ7_9FIRM</name>
<dbReference type="PROSITE" id="PS51257">
    <property type="entry name" value="PROKAR_LIPOPROTEIN"/>
    <property type="match status" value="1"/>
</dbReference>
<evidence type="ECO:0000313" key="4">
    <source>
        <dbReference type="Proteomes" id="UP000294613"/>
    </source>
</evidence>
<reference evidence="2 5" key="1">
    <citation type="journal article" date="2018" name="Int. J. Syst. Evol. Microbiol.">
        <title>Draft Genome Sequence of Faecalimonas umbilicata JCM 30896T, an Acetate-Producing Bacterium Isolated from Human Feces.</title>
        <authorList>
            <person name="Sakamoto M."/>
            <person name="Ikeyama N."/>
            <person name="Yuki M."/>
            <person name="Ohkuma M."/>
        </authorList>
    </citation>
    <scope>NUCLEOTIDE SEQUENCE [LARGE SCALE GENOMIC DNA]</scope>
    <source>
        <strain evidence="2 5">EGH7</strain>
    </source>
</reference>
<dbReference type="Pfam" id="PF13416">
    <property type="entry name" value="SBP_bac_8"/>
    <property type="match status" value="1"/>
</dbReference>
<proteinExistence type="predicted"/>
<protein>
    <submittedName>
        <fullName evidence="3">ABC-type glycerol-3-phosphate transport system substrate-binding protein</fullName>
    </submittedName>
</protein>
<dbReference type="Gene3D" id="3.40.190.10">
    <property type="entry name" value="Periplasmic binding protein-like II"/>
    <property type="match status" value="1"/>
</dbReference>
<feature type="signal peptide" evidence="1">
    <location>
        <begin position="1"/>
        <end position="21"/>
    </location>
</feature>
<dbReference type="EMBL" id="SLZV01000008">
    <property type="protein sequence ID" value="TCS68491.1"/>
    <property type="molecule type" value="Genomic_DNA"/>
</dbReference>
<accession>A0A4R3JRJ7</accession>
<dbReference type="InterPro" id="IPR011044">
    <property type="entry name" value="Quino_amine_DH_bsu"/>
</dbReference>